<proteinExistence type="predicted"/>
<accession>A0A1B7SIZ8</accession>
<dbReference type="InterPro" id="IPR008733">
    <property type="entry name" value="PEX11"/>
</dbReference>
<dbReference type="GO" id="GO:1990429">
    <property type="term" value="C:peroxisomal importomer complex"/>
    <property type="evidence" value="ECO:0007669"/>
    <property type="project" value="EnsemblFungi"/>
</dbReference>
<dbReference type="AlphaFoldDB" id="A0A1B7SIZ8"/>
<comment type="caution">
    <text evidence="5">The sequence shown here is derived from an EMBL/GenBank/DDBJ whole genome shotgun (WGS) entry which is preliminary data.</text>
</comment>
<organism evidence="5 6">
    <name type="scientific">Ogataea polymorpha</name>
    <dbReference type="NCBI Taxonomy" id="460523"/>
    <lineage>
        <taxon>Eukaryota</taxon>
        <taxon>Fungi</taxon>
        <taxon>Dikarya</taxon>
        <taxon>Ascomycota</taxon>
        <taxon>Saccharomycotina</taxon>
        <taxon>Pichiomycetes</taxon>
        <taxon>Pichiales</taxon>
        <taxon>Pichiaceae</taxon>
        <taxon>Ogataea</taxon>
    </lineage>
</organism>
<protein>
    <submittedName>
        <fullName evidence="5">Uncharacterized protein</fullName>
    </submittedName>
</protein>
<dbReference type="RefSeq" id="XP_018211353.1">
    <property type="nucleotide sequence ID" value="XM_018354203.1"/>
</dbReference>
<evidence type="ECO:0000256" key="1">
    <source>
        <dbReference type="ARBA" id="ARBA00022593"/>
    </source>
</evidence>
<dbReference type="PANTHER" id="PTHR12652:SF50">
    <property type="entry name" value="PEROXIN 11"/>
    <property type="match status" value="1"/>
</dbReference>
<dbReference type="GO" id="GO:0001579">
    <property type="term" value="P:medium-chain fatty acid transport"/>
    <property type="evidence" value="ECO:0007669"/>
    <property type="project" value="EnsemblFungi"/>
</dbReference>
<evidence type="ECO:0000256" key="3">
    <source>
        <dbReference type="ARBA" id="ARBA00023140"/>
    </source>
</evidence>
<keyword evidence="1" id="KW-0962">Peroxisome biogenesis</keyword>
<keyword evidence="6" id="KW-1185">Reference proteome</keyword>
<dbReference type="PANTHER" id="PTHR12652">
    <property type="entry name" value="PEROXISOMAL BIOGENESIS FACTOR 11"/>
    <property type="match status" value="1"/>
</dbReference>
<keyword evidence="2" id="KW-0472">Membrane</keyword>
<sequence>MVCDTITYHPTLTKLINFLETNNGRDKLLRTLQYVTKLLAYYLLRTGSSVNHYYLVRRLQDLFTLSRKPLRALKPLKHLKALSVTVDNELGDGYTKLFESVKQASYSLYYGFDTVHWLKLLGLLRNRNGKLLVKVEQVCSFFWLVALVSGLLQNVRQLRVSYLRKQELLKELASDDDQNPLDKRGNLEKQKETLDTQNVQLYRAKRDLVIHALNSLVAINGLSQKRVNNGVAGGAGVITSILQLQDLWNATSTTESSVL</sequence>
<name>A0A1B7SIZ8_9ASCO</name>
<dbReference type="Pfam" id="PF05648">
    <property type="entry name" value="PEX11"/>
    <property type="match status" value="1"/>
</dbReference>
<dbReference type="EMBL" id="JAEUBD010001266">
    <property type="protein sequence ID" value="KAH3663011.1"/>
    <property type="molecule type" value="Genomic_DNA"/>
</dbReference>
<evidence type="ECO:0000256" key="4">
    <source>
        <dbReference type="ARBA" id="ARBA00046271"/>
    </source>
</evidence>
<evidence type="ECO:0000313" key="6">
    <source>
        <dbReference type="Proteomes" id="UP000788993"/>
    </source>
</evidence>
<gene>
    <name evidence="5" type="ORF">OGATHE_004587</name>
</gene>
<keyword evidence="3" id="KW-0576">Peroxisome</keyword>
<dbReference type="OrthoDB" id="411017at2759"/>
<reference evidence="5" key="1">
    <citation type="journal article" date="2021" name="Open Biol.">
        <title>Shared evolutionary footprints suggest mitochondrial oxidative damage underlies multiple complex I losses in fungi.</title>
        <authorList>
            <person name="Schikora-Tamarit M.A."/>
            <person name="Marcet-Houben M."/>
            <person name="Nosek J."/>
            <person name="Gabaldon T."/>
        </authorList>
    </citation>
    <scope>NUCLEOTIDE SEQUENCE</scope>
    <source>
        <strain evidence="5">NCAIM Y.01608</strain>
    </source>
</reference>
<reference evidence="5" key="2">
    <citation type="submission" date="2021-01" db="EMBL/GenBank/DDBJ databases">
        <authorList>
            <person name="Schikora-Tamarit M.A."/>
        </authorList>
    </citation>
    <scope>NUCLEOTIDE SEQUENCE</scope>
    <source>
        <strain evidence="5">NCAIM Y.01608</strain>
    </source>
</reference>
<dbReference type="Proteomes" id="UP000788993">
    <property type="component" value="Unassembled WGS sequence"/>
</dbReference>
<dbReference type="GO" id="GO:0005778">
    <property type="term" value="C:peroxisomal membrane"/>
    <property type="evidence" value="ECO:0007669"/>
    <property type="project" value="UniProtKB-SubCell"/>
</dbReference>
<evidence type="ECO:0000256" key="2">
    <source>
        <dbReference type="ARBA" id="ARBA00023136"/>
    </source>
</evidence>
<dbReference type="GO" id="GO:0016559">
    <property type="term" value="P:peroxisome fission"/>
    <property type="evidence" value="ECO:0007669"/>
    <property type="project" value="EnsemblFungi"/>
</dbReference>
<comment type="subcellular location">
    <subcellularLocation>
        <location evidence="4">Peroxisome membrane</location>
    </subcellularLocation>
</comment>
<evidence type="ECO:0000313" key="5">
    <source>
        <dbReference type="EMBL" id="KAH3663011.1"/>
    </source>
</evidence>
<dbReference type="GO" id="GO:0044375">
    <property type="term" value="P:regulation of peroxisome size"/>
    <property type="evidence" value="ECO:0007669"/>
    <property type="project" value="EnsemblFungi"/>
</dbReference>
<dbReference type="GO" id="GO:0005783">
    <property type="term" value="C:endoplasmic reticulum"/>
    <property type="evidence" value="ECO:0007669"/>
    <property type="project" value="EnsemblFungi"/>
</dbReference>